<keyword evidence="2" id="KW-0238">DNA-binding</keyword>
<dbReference type="RefSeq" id="WP_073615283.1">
    <property type="nucleotide sequence ID" value="NZ_FRFE01000023.1"/>
</dbReference>
<evidence type="ECO:0000256" key="3">
    <source>
        <dbReference type="ARBA" id="ARBA00023163"/>
    </source>
</evidence>
<dbReference type="SUPFAM" id="SSF55785">
    <property type="entry name" value="PYP-like sensor domain (PAS domain)"/>
    <property type="match status" value="1"/>
</dbReference>
<dbReference type="STRING" id="1121416.SAMN02745220_03839"/>
<dbReference type="GO" id="GO:0003677">
    <property type="term" value="F:DNA binding"/>
    <property type="evidence" value="ECO:0007669"/>
    <property type="project" value="UniProtKB-KW"/>
</dbReference>
<dbReference type="InterPro" id="IPR013655">
    <property type="entry name" value="PAS_fold_3"/>
</dbReference>
<protein>
    <submittedName>
        <fullName evidence="6">PAS fold-containing protein</fullName>
    </submittedName>
</protein>
<dbReference type="PANTHER" id="PTHR44688:SF16">
    <property type="entry name" value="DNA-BINDING TRANSCRIPTIONAL ACTIVATOR DEVR_DOSR"/>
    <property type="match status" value="1"/>
</dbReference>
<evidence type="ECO:0000313" key="6">
    <source>
        <dbReference type="EMBL" id="SHO51100.1"/>
    </source>
</evidence>
<keyword evidence="7" id="KW-1185">Reference proteome</keyword>
<dbReference type="OrthoDB" id="5398077at2"/>
<proteinExistence type="predicted"/>
<dbReference type="AlphaFoldDB" id="A0A1M7YEP6"/>
<dbReference type="PROSITE" id="PS50112">
    <property type="entry name" value="PAS"/>
    <property type="match status" value="1"/>
</dbReference>
<dbReference type="PROSITE" id="PS00622">
    <property type="entry name" value="HTH_LUXR_1"/>
    <property type="match status" value="1"/>
</dbReference>
<dbReference type="SUPFAM" id="SSF46894">
    <property type="entry name" value="C-terminal effector domain of the bipartite response regulators"/>
    <property type="match status" value="1"/>
</dbReference>
<evidence type="ECO:0000256" key="2">
    <source>
        <dbReference type="ARBA" id="ARBA00023125"/>
    </source>
</evidence>
<evidence type="ECO:0000313" key="7">
    <source>
        <dbReference type="Proteomes" id="UP000184603"/>
    </source>
</evidence>
<feature type="domain" description="HTH luxR-type" evidence="4">
    <location>
        <begin position="191"/>
        <end position="256"/>
    </location>
</feature>
<dbReference type="Gene3D" id="1.10.10.10">
    <property type="entry name" value="Winged helix-like DNA-binding domain superfamily/Winged helix DNA-binding domain"/>
    <property type="match status" value="1"/>
</dbReference>
<reference evidence="6 7" key="1">
    <citation type="submission" date="2016-12" db="EMBL/GenBank/DDBJ databases">
        <authorList>
            <person name="Song W.-J."/>
            <person name="Kurnit D.M."/>
        </authorList>
    </citation>
    <scope>NUCLEOTIDE SEQUENCE [LARGE SCALE GENOMIC DNA]</scope>
    <source>
        <strain evidence="6 7">DSM 18488</strain>
    </source>
</reference>
<dbReference type="SMART" id="SM00421">
    <property type="entry name" value="HTH_LUXR"/>
    <property type="match status" value="1"/>
</dbReference>
<dbReference type="Gene3D" id="3.30.450.20">
    <property type="entry name" value="PAS domain"/>
    <property type="match status" value="1"/>
</dbReference>
<dbReference type="EMBL" id="FRFE01000023">
    <property type="protein sequence ID" value="SHO51100.1"/>
    <property type="molecule type" value="Genomic_DNA"/>
</dbReference>
<dbReference type="CDD" id="cd06170">
    <property type="entry name" value="LuxR_C_like"/>
    <property type="match status" value="1"/>
</dbReference>
<dbReference type="InterPro" id="IPR035965">
    <property type="entry name" value="PAS-like_dom_sf"/>
</dbReference>
<evidence type="ECO:0000256" key="1">
    <source>
        <dbReference type="ARBA" id="ARBA00023015"/>
    </source>
</evidence>
<dbReference type="PANTHER" id="PTHR44688">
    <property type="entry name" value="DNA-BINDING TRANSCRIPTIONAL ACTIVATOR DEVR_DOSR"/>
    <property type="match status" value="1"/>
</dbReference>
<dbReference type="InterPro" id="IPR000014">
    <property type="entry name" value="PAS"/>
</dbReference>
<feature type="domain" description="PAS" evidence="5">
    <location>
        <begin position="30"/>
        <end position="104"/>
    </location>
</feature>
<dbReference type="PROSITE" id="PS50043">
    <property type="entry name" value="HTH_LUXR_2"/>
    <property type="match status" value="1"/>
</dbReference>
<gene>
    <name evidence="6" type="ORF">SAMN02745220_03839</name>
</gene>
<name>A0A1M7YEP6_9BACT</name>
<keyword evidence="1" id="KW-0805">Transcription regulation</keyword>
<dbReference type="PRINTS" id="PR00038">
    <property type="entry name" value="HTHLUXR"/>
</dbReference>
<keyword evidence="3" id="KW-0804">Transcription</keyword>
<dbReference type="InterPro" id="IPR016032">
    <property type="entry name" value="Sig_transdc_resp-reg_C-effctor"/>
</dbReference>
<sequence length="258" mass="29967">MKVREYVKACQEVFESGYVPDDIVKDHIKQQIAIDKFLPDSASFFFVVEPARGLYHFMGKQQEKVTGYTNSEVLSKGLDLFFENLHPDEANILIEKLYPKISTSLENLSRTTDIKKTFTQFNYRFKVKNGKYVNLLEHLYVLETDQEGKPSLFLGNIVTLDNNKVLPVRLLMKIMNDNLLEIFFSRIYDSKESTRLDITSREFEILRNIALGKSSQQISNELFISRHTVDTHRRNLLKKLNCNTSVELTRIAFQNGLL</sequence>
<accession>A0A1M7YEP6</accession>
<dbReference type="InterPro" id="IPR036388">
    <property type="entry name" value="WH-like_DNA-bd_sf"/>
</dbReference>
<organism evidence="6 7">
    <name type="scientific">Desulfopila aestuarii DSM 18488</name>
    <dbReference type="NCBI Taxonomy" id="1121416"/>
    <lineage>
        <taxon>Bacteria</taxon>
        <taxon>Pseudomonadati</taxon>
        <taxon>Thermodesulfobacteriota</taxon>
        <taxon>Desulfobulbia</taxon>
        <taxon>Desulfobulbales</taxon>
        <taxon>Desulfocapsaceae</taxon>
        <taxon>Desulfopila</taxon>
    </lineage>
</organism>
<dbReference type="GO" id="GO:0006355">
    <property type="term" value="P:regulation of DNA-templated transcription"/>
    <property type="evidence" value="ECO:0007669"/>
    <property type="project" value="InterPro"/>
</dbReference>
<dbReference type="Pfam" id="PF00196">
    <property type="entry name" value="GerE"/>
    <property type="match status" value="1"/>
</dbReference>
<evidence type="ECO:0000259" key="4">
    <source>
        <dbReference type="PROSITE" id="PS50043"/>
    </source>
</evidence>
<dbReference type="InterPro" id="IPR000792">
    <property type="entry name" value="Tscrpt_reg_LuxR_C"/>
</dbReference>
<evidence type="ECO:0000259" key="5">
    <source>
        <dbReference type="PROSITE" id="PS50112"/>
    </source>
</evidence>
<dbReference type="Pfam" id="PF08447">
    <property type="entry name" value="PAS_3"/>
    <property type="match status" value="1"/>
</dbReference>
<dbReference type="Proteomes" id="UP000184603">
    <property type="component" value="Unassembled WGS sequence"/>
</dbReference>
<dbReference type="CDD" id="cd00130">
    <property type="entry name" value="PAS"/>
    <property type="match status" value="1"/>
</dbReference>